<keyword evidence="3" id="KW-0067">ATP-binding</keyword>
<dbReference type="Proteomes" id="UP000196531">
    <property type="component" value="Unassembled WGS sequence"/>
</dbReference>
<proteinExistence type="predicted"/>
<sequence length="353" mass="39565">MALLVVKDVFKSFDIKSIAAVDHLSFSIQNNEIVSVIGPSGTGKSTIVKIISGLLDFQSGSVLFAGKELVTHQSKNESLLRKISYVPQELSLDESKTVLENIGINLVEENEEKRHHLIRDMVETFGLQYKDHKFPSELSTGQKGRVEMAKALVTNPKLLILDEPFANLDRSLRNELKEELLEILKERKISAIVVTHDLEDAYSHSDRILVLSDGKIKQFSGASDIYLRPHDAWVAKFSGTANLMAGKVLEVNGDDYLQENKLGKFSLRCFDSKVKKESFAYMLIRPEACIISENGSFKGKLKKLVHMGSFYEGQVQMGGIEKFKILINHGQKFKVGQSLRFDIDSSQCQLLSI</sequence>
<dbReference type="InterPro" id="IPR003593">
    <property type="entry name" value="AAA+_ATPase"/>
</dbReference>
<dbReference type="InterPro" id="IPR003439">
    <property type="entry name" value="ABC_transporter-like_ATP-bd"/>
</dbReference>
<dbReference type="InterPro" id="IPR008995">
    <property type="entry name" value="Mo/tungstate-bd_C_term_dom"/>
</dbReference>
<dbReference type="GO" id="GO:0043190">
    <property type="term" value="C:ATP-binding cassette (ABC) transporter complex"/>
    <property type="evidence" value="ECO:0007669"/>
    <property type="project" value="InterPro"/>
</dbReference>
<dbReference type="PROSITE" id="PS50893">
    <property type="entry name" value="ABC_TRANSPORTER_2"/>
    <property type="match status" value="1"/>
</dbReference>
<organism evidence="5 6">
    <name type="scientific">Halobacteriovorax marinus</name>
    <dbReference type="NCBI Taxonomy" id="97084"/>
    <lineage>
        <taxon>Bacteria</taxon>
        <taxon>Pseudomonadati</taxon>
        <taxon>Bdellovibrionota</taxon>
        <taxon>Bacteriovoracia</taxon>
        <taxon>Bacteriovoracales</taxon>
        <taxon>Halobacteriovoraceae</taxon>
        <taxon>Halobacteriovorax</taxon>
    </lineage>
</organism>
<dbReference type="Pfam" id="PF00005">
    <property type="entry name" value="ABC_tran"/>
    <property type="match status" value="1"/>
</dbReference>
<dbReference type="SUPFAM" id="SSF50331">
    <property type="entry name" value="MOP-like"/>
    <property type="match status" value="1"/>
</dbReference>
<dbReference type="SUPFAM" id="SSF52540">
    <property type="entry name" value="P-loop containing nucleoside triphosphate hydrolases"/>
    <property type="match status" value="1"/>
</dbReference>
<dbReference type="InterPro" id="IPR050093">
    <property type="entry name" value="ABC_SmlMolc_Importer"/>
</dbReference>
<evidence type="ECO:0000313" key="5">
    <source>
        <dbReference type="EMBL" id="OUR99823.1"/>
    </source>
</evidence>
<name>A0A1Y5FCG2_9BACT</name>
<dbReference type="PANTHER" id="PTHR42781">
    <property type="entry name" value="SPERMIDINE/PUTRESCINE IMPORT ATP-BINDING PROTEIN POTA"/>
    <property type="match status" value="1"/>
</dbReference>
<dbReference type="GO" id="GO:0016887">
    <property type="term" value="F:ATP hydrolysis activity"/>
    <property type="evidence" value="ECO:0007669"/>
    <property type="project" value="InterPro"/>
</dbReference>
<dbReference type="InterPro" id="IPR027417">
    <property type="entry name" value="P-loop_NTPase"/>
</dbReference>
<evidence type="ECO:0000256" key="2">
    <source>
        <dbReference type="ARBA" id="ARBA00022741"/>
    </source>
</evidence>
<keyword evidence="2" id="KW-0547">Nucleotide-binding</keyword>
<accession>A0A1Y5FCG2</accession>
<evidence type="ECO:0000313" key="6">
    <source>
        <dbReference type="Proteomes" id="UP000196531"/>
    </source>
</evidence>
<dbReference type="AlphaFoldDB" id="A0A1Y5FCG2"/>
<dbReference type="PANTHER" id="PTHR42781:SF4">
    <property type="entry name" value="SPERMIDINE_PUTRESCINE IMPORT ATP-BINDING PROTEIN POTA"/>
    <property type="match status" value="1"/>
</dbReference>
<dbReference type="GO" id="GO:0022857">
    <property type="term" value="F:transmembrane transporter activity"/>
    <property type="evidence" value="ECO:0007669"/>
    <property type="project" value="InterPro"/>
</dbReference>
<keyword evidence="1" id="KW-0813">Transport</keyword>
<reference evidence="6" key="1">
    <citation type="journal article" date="2017" name="Proc. Natl. Acad. Sci. U.S.A.">
        <title>Simulation of Deepwater Horizon oil plume reveals substrate specialization within a complex community of hydrocarbon-degraders.</title>
        <authorList>
            <person name="Hu P."/>
            <person name="Dubinsky E.A."/>
            <person name="Probst A.J."/>
            <person name="Wang J."/>
            <person name="Sieber C.M.K."/>
            <person name="Tom L.M."/>
            <person name="Gardinali P."/>
            <person name="Banfield J.F."/>
            <person name="Atlas R.M."/>
            <person name="Andersen G.L."/>
        </authorList>
    </citation>
    <scope>NUCLEOTIDE SEQUENCE [LARGE SCALE GENOMIC DNA]</scope>
</reference>
<dbReference type="EMBL" id="MAAO01000002">
    <property type="protein sequence ID" value="OUR99823.1"/>
    <property type="molecule type" value="Genomic_DNA"/>
</dbReference>
<evidence type="ECO:0000256" key="1">
    <source>
        <dbReference type="ARBA" id="ARBA00022448"/>
    </source>
</evidence>
<evidence type="ECO:0000259" key="4">
    <source>
        <dbReference type="PROSITE" id="PS50893"/>
    </source>
</evidence>
<evidence type="ECO:0000256" key="3">
    <source>
        <dbReference type="ARBA" id="ARBA00022840"/>
    </source>
</evidence>
<dbReference type="SMART" id="SM00382">
    <property type="entry name" value="AAA"/>
    <property type="match status" value="1"/>
</dbReference>
<gene>
    <name evidence="5" type="ORF">A9Q84_02000</name>
</gene>
<dbReference type="GO" id="GO:0005524">
    <property type="term" value="F:ATP binding"/>
    <property type="evidence" value="ECO:0007669"/>
    <property type="project" value="UniProtKB-KW"/>
</dbReference>
<protein>
    <recommendedName>
        <fullName evidence="4">ABC transporter domain-containing protein</fullName>
    </recommendedName>
</protein>
<feature type="domain" description="ABC transporter" evidence="4">
    <location>
        <begin position="4"/>
        <end position="238"/>
    </location>
</feature>
<dbReference type="Pfam" id="PF08402">
    <property type="entry name" value="TOBE_2"/>
    <property type="match status" value="1"/>
</dbReference>
<dbReference type="Gene3D" id="3.40.50.300">
    <property type="entry name" value="P-loop containing nucleotide triphosphate hydrolases"/>
    <property type="match status" value="1"/>
</dbReference>
<dbReference type="InterPro" id="IPR013611">
    <property type="entry name" value="Transp-assoc_OB_typ2"/>
</dbReference>
<comment type="caution">
    <text evidence="5">The sequence shown here is derived from an EMBL/GenBank/DDBJ whole genome shotgun (WGS) entry which is preliminary data.</text>
</comment>